<feature type="domain" description="ATP-grasp" evidence="2">
    <location>
        <begin position="134"/>
        <end position="308"/>
    </location>
</feature>
<dbReference type="SUPFAM" id="SSF51735">
    <property type="entry name" value="NAD(P)-binding Rossmann-fold domains"/>
    <property type="match status" value="2"/>
</dbReference>
<dbReference type="InterPro" id="IPR005479">
    <property type="entry name" value="CPAse_ATP-bd"/>
</dbReference>
<evidence type="ECO:0000313" key="4">
    <source>
        <dbReference type="Proteomes" id="UP000676996"/>
    </source>
</evidence>
<keyword evidence="4" id="KW-1185">Reference proteome</keyword>
<accession>A0A8T4IEF0</accession>
<dbReference type="SUPFAM" id="SSF56059">
    <property type="entry name" value="Glutathione synthetase ATP-binding domain-like"/>
    <property type="match status" value="1"/>
</dbReference>
<dbReference type="GO" id="GO:0005524">
    <property type="term" value="F:ATP binding"/>
    <property type="evidence" value="ECO:0007669"/>
    <property type="project" value="UniProtKB-UniRule"/>
</dbReference>
<dbReference type="Gene3D" id="3.30.470.20">
    <property type="entry name" value="ATP-grasp fold, B domain"/>
    <property type="match status" value="1"/>
</dbReference>
<keyword evidence="1" id="KW-0547">Nucleotide-binding</keyword>
<dbReference type="GO" id="GO:0046872">
    <property type="term" value="F:metal ion binding"/>
    <property type="evidence" value="ECO:0007669"/>
    <property type="project" value="InterPro"/>
</dbReference>
<dbReference type="Pfam" id="PF02655">
    <property type="entry name" value="ATP-grasp_3"/>
    <property type="match status" value="1"/>
</dbReference>
<organism evidence="3 4">
    <name type="scientific">Stakelama marina</name>
    <dbReference type="NCBI Taxonomy" id="2826939"/>
    <lineage>
        <taxon>Bacteria</taxon>
        <taxon>Pseudomonadati</taxon>
        <taxon>Pseudomonadota</taxon>
        <taxon>Alphaproteobacteria</taxon>
        <taxon>Sphingomonadales</taxon>
        <taxon>Sphingomonadaceae</taxon>
        <taxon>Stakelama</taxon>
    </lineage>
</organism>
<protein>
    <submittedName>
        <fullName evidence="3">ATP-grasp domain-containing protein</fullName>
    </submittedName>
</protein>
<gene>
    <name evidence="3" type="ORF">J7S20_02515</name>
</gene>
<evidence type="ECO:0000259" key="2">
    <source>
        <dbReference type="PROSITE" id="PS50975"/>
    </source>
</evidence>
<keyword evidence="1" id="KW-0067">ATP-binding</keyword>
<sequence length="309" mass="32098">MTALRQIACAPAVPEPAAVPCGRRVLVTGVGGPAGRAASAALARAGYSVIGCDMRRVPFPFGEFETALPVSDPNYAAQLGAMLSNHAVDWLVPTVAEEIASVAMLADDLRRSGVAVFVPEPAGAAICADKWHTVERLRAAGIAVPASAIGAPDCPEVAELGLPLLGKPRIGRGGRGVTVYDRLPEAAPGDATLWQQFLPGAEYIVALLPGRAEGEMPLAVAVLEKLALREGLTGNALSVRRVTAPDVARLAVSAASALALKGPLDVDIRRDREGKPYILEINPRVGARLLDAPELIAEMIALQQGGWPG</sequence>
<dbReference type="PROSITE" id="PS00867">
    <property type="entry name" value="CPSASE_2"/>
    <property type="match status" value="1"/>
</dbReference>
<dbReference type="RefSeq" id="WP_284052656.1">
    <property type="nucleotide sequence ID" value="NZ_JAGRQC010000001.1"/>
</dbReference>
<dbReference type="InterPro" id="IPR011761">
    <property type="entry name" value="ATP-grasp"/>
</dbReference>
<dbReference type="InterPro" id="IPR036291">
    <property type="entry name" value="NAD(P)-bd_dom_sf"/>
</dbReference>
<evidence type="ECO:0000256" key="1">
    <source>
        <dbReference type="PROSITE-ProRule" id="PRU00409"/>
    </source>
</evidence>
<name>A0A8T4IEF0_9SPHN</name>
<dbReference type="Gene3D" id="3.40.50.20">
    <property type="match status" value="1"/>
</dbReference>
<proteinExistence type="predicted"/>
<evidence type="ECO:0000313" key="3">
    <source>
        <dbReference type="EMBL" id="MBR0551375.1"/>
    </source>
</evidence>
<comment type="caution">
    <text evidence="3">The sequence shown here is derived from an EMBL/GenBank/DDBJ whole genome shotgun (WGS) entry which is preliminary data.</text>
</comment>
<reference evidence="3" key="1">
    <citation type="submission" date="2021-04" db="EMBL/GenBank/DDBJ databases">
        <title>Ouciella asimina sp. nov., isolated from the surface seawater in the hydrothermal field of Okinawa Trough.</title>
        <authorList>
            <person name="Shuang W."/>
        </authorList>
    </citation>
    <scope>NUCLEOTIDE SEQUENCE</scope>
    <source>
        <strain evidence="3">LXI357</strain>
    </source>
</reference>
<dbReference type="Proteomes" id="UP000676996">
    <property type="component" value="Unassembled WGS sequence"/>
</dbReference>
<dbReference type="PROSITE" id="PS50975">
    <property type="entry name" value="ATP_GRASP"/>
    <property type="match status" value="1"/>
</dbReference>
<dbReference type="EMBL" id="JAGRQC010000001">
    <property type="protein sequence ID" value="MBR0551375.1"/>
    <property type="molecule type" value="Genomic_DNA"/>
</dbReference>
<dbReference type="InterPro" id="IPR003806">
    <property type="entry name" value="ATP-grasp_PylC-type"/>
</dbReference>
<dbReference type="AlphaFoldDB" id="A0A8T4IEF0"/>